<keyword evidence="3" id="KW-1185">Reference proteome</keyword>
<dbReference type="PROSITE" id="PS51354">
    <property type="entry name" value="GLUTAREDOXIN_2"/>
    <property type="match status" value="1"/>
</dbReference>
<dbReference type="PROSITE" id="PS51257">
    <property type="entry name" value="PROKAR_LIPOPROTEIN"/>
    <property type="match status" value="1"/>
</dbReference>
<dbReference type="RefSeq" id="WP_121918481.1">
    <property type="nucleotide sequence ID" value="NZ_REFV01000018.1"/>
</dbReference>
<evidence type="ECO:0000313" key="3">
    <source>
        <dbReference type="Proteomes" id="UP000281985"/>
    </source>
</evidence>
<evidence type="ECO:0000256" key="1">
    <source>
        <dbReference type="SAM" id="MobiDB-lite"/>
    </source>
</evidence>
<reference evidence="2 3" key="1">
    <citation type="submission" date="2018-10" db="EMBL/GenBank/DDBJ databases">
        <title>Dokdonia luteus sp. nov., isolated from sea water.</title>
        <authorList>
            <person name="Zhou L.Y."/>
            <person name="Du Z.J."/>
        </authorList>
    </citation>
    <scope>NUCLEOTIDE SEQUENCE [LARGE SCALE GENOMIC DNA]</scope>
    <source>
        <strain evidence="2 3">SH27</strain>
    </source>
</reference>
<dbReference type="Proteomes" id="UP000281985">
    <property type="component" value="Unassembled WGS sequence"/>
</dbReference>
<dbReference type="CDD" id="cd02947">
    <property type="entry name" value="TRX_family"/>
    <property type="match status" value="1"/>
</dbReference>
<dbReference type="EMBL" id="REFV01000018">
    <property type="protein sequence ID" value="RMB56341.1"/>
    <property type="molecule type" value="Genomic_DNA"/>
</dbReference>
<organism evidence="2 3">
    <name type="scientific">Dokdonia sinensis</name>
    <dbReference type="NCBI Taxonomy" id="2479847"/>
    <lineage>
        <taxon>Bacteria</taxon>
        <taxon>Pseudomonadati</taxon>
        <taxon>Bacteroidota</taxon>
        <taxon>Flavobacteriia</taxon>
        <taxon>Flavobacteriales</taxon>
        <taxon>Flavobacteriaceae</taxon>
        <taxon>Dokdonia</taxon>
    </lineage>
</organism>
<feature type="region of interest" description="Disordered" evidence="1">
    <location>
        <begin position="28"/>
        <end position="58"/>
    </location>
</feature>
<proteinExistence type="predicted"/>
<dbReference type="SUPFAM" id="SSF52833">
    <property type="entry name" value="Thioredoxin-like"/>
    <property type="match status" value="1"/>
</dbReference>
<gene>
    <name evidence="2" type="ORF">EAX61_14745</name>
</gene>
<name>A0A3M0FUK8_9FLAO</name>
<dbReference type="AlphaFoldDB" id="A0A3M0FUK8"/>
<dbReference type="Gene3D" id="3.40.30.10">
    <property type="entry name" value="Glutaredoxin"/>
    <property type="match status" value="1"/>
</dbReference>
<protein>
    <submittedName>
        <fullName evidence="2">Thioredoxin family protein</fullName>
    </submittedName>
</protein>
<evidence type="ECO:0000313" key="2">
    <source>
        <dbReference type="EMBL" id="RMB56341.1"/>
    </source>
</evidence>
<feature type="compositionally biased region" description="Acidic residues" evidence="1">
    <location>
        <begin position="39"/>
        <end position="50"/>
    </location>
</feature>
<sequence length="199" mass="22549">MRTTSILIFIIALSTFSLSCKEKVADQESTITETKTETTDEEATGLDENGDPILTGKTEPSAIKQEPYTRWFTPTYSDYKVDTESLDPVMDELKNAKITVFMGTWCEDSQREVPSLFKILDKLDYDYSNLTLITMTEDKETPEGFEEGKNITNVPTIIINQNGKETNRIVEYPLESLEKDLVKILSGADYSHAYAEDEE</sequence>
<comment type="caution">
    <text evidence="2">The sequence shown here is derived from an EMBL/GenBank/DDBJ whole genome shotgun (WGS) entry which is preliminary data.</text>
</comment>
<dbReference type="Pfam" id="PF14595">
    <property type="entry name" value="Thioredoxin_9"/>
    <property type="match status" value="1"/>
</dbReference>
<accession>A0A3M0FUK8</accession>
<dbReference type="InterPro" id="IPR036249">
    <property type="entry name" value="Thioredoxin-like_sf"/>
</dbReference>
<dbReference type="OrthoDB" id="6398367at2"/>